<gene>
    <name evidence="1" type="ORF">LDAN0321_LOCUS7733</name>
</gene>
<organism evidence="1">
    <name type="scientific">Leptocylindrus danicus</name>
    <dbReference type="NCBI Taxonomy" id="163516"/>
    <lineage>
        <taxon>Eukaryota</taxon>
        <taxon>Sar</taxon>
        <taxon>Stramenopiles</taxon>
        <taxon>Ochrophyta</taxon>
        <taxon>Bacillariophyta</taxon>
        <taxon>Coscinodiscophyceae</taxon>
        <taxon>Chaetocerotophycidae</taxon>
        <taxon>Leptocylindrales</taxon>
        <taxon>Leptocylindraceae</taxon>
        <taxon>Leptocylindrus</taxon>
    </lineage>
</organism>
<dbReference type="EMBL" id="HBGY01012171">
    <property type="protein sequence ID" value="CAD9572085.1"/>
    <property type="molecule type" value="Transcribed_RNA"/>
</dbReference>
<protein>
    <submittedName>
        <fullName evidence="1">Uncharacterized protein</fullName>
    </submittedName>
</protein>
<dbReference type="AlphaFoldDB" id="A0A7S2P0V9"/>
<name>A0A7S2P0V9_9STRA</name>
<evidence type="ECO:0000313" key="1">
    <source>
        <dbReference type="EMBL" id="CAD9572085.1"/>
    </source>
</evidence>
<sequence length="172" mass="19346">MSIAPVEEALKKFVTAALESSPMLVESTGNAGMMQRRRESRAKKRFNKLFAKAIVHHFDVEVETPHRLRCAYAWAEKAHQEGKLESVLIEAGTIAGRKRYVELSPKISFAEFSMMTGEIFQQVDRVGEEIVSSFREDLLVDQGKGRQNKELLRECMIGLGIVCLFDAGINTL</sequence>
<accession>A0A7S2P0V9</accession>
<reference evidence="1" key="1">
    <citation type="submission" date="2021-01" db="EMBL/GenBank/DDBJ databases">
        <authorList>
            <person name="Corre E."/>
            <person name="Pelletier E."/>
            <person name="Niang G."/>
            <person name="Scheremetjew M."/>
            <person name="Finn R."/>
            <person name="Kale V."/>
            <person name="Holt S."/>
            <person name="Cochrane G."/>
            <person name="Meng A."/>
            <person name="Brown T."/>
            <person name="Cohen L."/>
        </authorList>
    </citation>
    <scope>NUCLEOTIDE SEQUENCE</scope>
    <source>
        <strain evidence="1">B650</strain>
    </source>
</reference>
<proteinExistence type="predicted"/>